<dbReference type="AlphaFoldDB" id="A0A392RLL4"/>
<proteinExistence type="predicted"/>
<keyword evidence="2" id="KW-1185">Reference proteome</keyword>
<evidence type="ECO:0000313" key="1">
    <source>
        <dbReference type="EMBL" id="MCI37523.1"/>
    </source>
</evidence>
<reference evidence="1 2" key="1">
    <citation type="journal article" date="2018" name="Front. Plant Sci.">
        <title>Red Clover (Trifolium pratense) and Zigzag Clover (T. medium) - A Picture of Genomic Similarities and Differences.</title>
        <authorList>
            <person name="Dluhosova J."/>
            <person name="Istvanek J."/>
            <person name="Nedelnik J."/>
            <person name="Repkova J."/>
        </authorList>
    </citation>
    <scope>NUCLEOTIDE SEQUENCE [LARGE SCALE GENOMIC DNA]</scope>
    <source>
        <strain evidence="2">cv. 10/8</strain>
        <tissue evidence="1">Leaf</tissue>
    </source>
</reference>
<name>A0A392RLL4_9FABA</name>
<dbReference type="EMBL" id="LXQA010245483">
    <property type="protein sequence ID" value="MCI37523.1"/>
    <property type="molecule type" value="Genomic_DNA"/>
</dbReference>
<protein>
    <submittedName>
        <fullName evidence="1">Uncharacterized protein</fullName>
    </submittedName>
</protein>
<dbReference type="Proteomes" id="UP000265520">
    <property type="component" value="Unassembled WGS sequence"/>
</dbReference>
<evidence type="ECO:0000313" key="2">
    <source>
        <dbReference type="Proteomes" id="UP000265520"/>
    </source>
</evidence>
<sequence length="85" mass="9750">MVKFLRVQLQSGNQISTFLEISDDRTLLTLCFCLLSLQSSQFLFECCDTSVEFGFSIIQIRKFALARSSEIRASRDLDESRSFLV</sequence>
<accession>A0A392RLL4</accession>
<organism evidence="1 2">
    <name type="scientific">Trifolium medium</name>
    <dbReference type="NCBI Taxonomy" id="97028"/>
    <lineage>
        <taxon>Eukaryota</taxon>
        <taxon>Viridiplantae</taxon>
        <taxon>Streptophyta</taxon>
        <taxon>Embryophyta</taxon>
        <taxon>Tracheophyta</taxon>
        <taxon>Spermatophyta</taxon>
        <taxon>Magnoliopsida</taxon>
        <taxon>eudicotyledons</taxon>
        <taxon>Gunneridae</taxon>
        <taxon>Pentapetalae</taxon>
        <taxon>rosids</taxon>
        <taxon>fabids</taxon>
        <taxon>Fabales</taxon>
        <taxon>Fabaceae</taxon>
        <taxon>Papilionoideae</taxon>
        <taxon>50 kb inversion clade</taxon>
        <taxon>NPAAA clade</taxon>
        <taxon>Hologalegina</taxon>
        <taxon>IRL clade</taxon>
        <taxon>Trifolieae</taxon>
        <taxon>Trifolium</taxon>
    </lineage>
</organism>
<comment type="caution">
    <text evidence="1">The sequence shown here is derived from an EMBL/GenBank/DDBJ whole genome shotgun (WGS) entry which is preliminary data.</text>
</comment>